<accession>A0A5P9XUV9</accession>
<evidence type="ECO:0000313" key="2">
    <source>
        <dbReference type="Proteomes" id="UP000363590"/>
    </source>
</evidence>
<proteinExistence type="predicted"/>
<organism evidence="1 2">
    <name type="scientific">Acidithiobacillus thiooxidans ATCC 19377</name>
    <dbReference type="NCBI Taxonomy" id="637390"/>
    <lineage>
        <taxon>Bacteria</taxon>
        <taxon>Pseudomonadati</taxon>
        <taxon>Pseudomonadota</taxon>
        <taxon>Acidithiobacillia</taxon>
        <taxon>Acidithiobacillales</taxon>
        <taxon>Acidithiobacillaceae</taxon>
        <taxon>Acidithiobacillus</taxon>
    </lineage>
</organism>
<name>A0A5P9XUV9_ACITH</name>
<evidence type="ECO:0000313" key="1">
    <source>
        <dbReference type="EMBL" id="QFX96996.1"/>
    </source>
</evidence>
<reference evidence="1 2" key="1">
    <citation type="submission" date="2019-10" db="EMBL/GenBank/DDBJ databases">
        <authorList>
            <person name="Wang R."/>
        </authorList>
    </citation>
    <scope>NUCLEOTIDE SEQUENCE [LARGE SCALE GENOMIC DNA]</scope>
    <source>
        <strain evidence="1 2">ATCC 19377</strain>
    </source>
</reference>
<sequence>MADLASPEIQKFKSNLAQLEKYLAGLNDSFKLNVAGASDLGKALAGAVAGITRASKATADMGSSASRSSGSLAGLTKTLAQAEAETAALFQSSMVMNKEALKSAFTYEKAAAAATEYDASMTPLAATLARVQEETQAAIASTLEMNKAQLKSIFTYEKATEAATEYNASVTPLGATLARVQEETQAAIVSTLEMNRAQLKSIFTYEKAEVAATEYDASVTRIGDTLRAVAAQTQEMIAATMTMDKTMLSAAFAATGLGDKSLAAAGKLGAVGDAAKASSADIGTLTGQMHGLKGIMEAVAAVGGYEAIKDAVVKAASFQQTKLQISARNLPTGEYGNLVSQAKTLSGKYPYSMGQILKAELSALPMMPGQSAHSQMIRAAIMPKVLSTAFEMQRFGSKMSLPELSKELFGLVDMSGGSKNLGRADMVLDVAGRAAGASGGKITPQTLHTSFRYLNAGISGSMNKSSMMQFMALVDQFKGTGEGGASRAATVYNNIFAAATKGIIGKGLAVLLEKVGLLNPKDVHAYGHSSTRVMLTPGALLGSSMAATNPGEWLATYGTERLLAYTQAHWKEFGYKGNTKADFTNPQQIAHAMAQIQSYAASFGMGAQAYANAAAIYGNPSRVRGMKEQVVQMQQFESSTEYMQQALKTLNGSWKSLTAQLSTTATLLGGPMITNLTNFNNGLAGLLAQFNKMLIKFPALTDVIDALLVAITGLTAVKAVEWLLGVRASFKALLGIGGVVKTVDGVAAGSEKMGGALSKVSSSVSGMLPLLLRFAGAISLLKLATNISPTAKIPGQVLGAKNQSLDNTATSIASGIMSHVTGQPIEQLLNNPGGIRKWGNLPLVKAGNNGYFVKFASALAGLHAMSENLQAYGRQGMDTLNTIIPTWNGHGANSGAYIADVHKWTGFKPGQALNLSSAKIRASLMAAIVRQELGKTPYSAALIAQAAGVGDRPDSEQRTANAMYNAAQKIHIQPGSLLAGMQTPTDVKVVNAGKAELDAQNKLSEAFRKRIEDALRFQAHLQNIANGIHAAYQGIFDPLSSKIPAIQAKYRSLSGYLLTNGHTKAAQEALAVGHHQVLGLQYKGAMGHLAGLQRNLHLGTTDNAALLKTGVITNAQATDRNIKLQQQMAPQMQKAAEAALKYAEALKDPALVAALKEQLANIGTMGKQLGYYGTKFKQSLQSSFNGLFNNLMNGQKTLGESFAAFFASIGKSLENQLSKSLSQSITDAITGKHGSSGLGSLFSGITGMFSNVFGSGSSSSSSNPFAGAAIMGSGSSSGGSSTMSSIGGIIKGITSIAGLFGFASGADNIPNDMVANIHKGEMIIPAAGASLIRSGQAGIGGGGGPTLHMHINTIDSQDFLGHLHEIRAQATQMFLDTAQHLNVQGVG</sequence>
<dbReference type="EMBL" id="CP045571">
    <property type="protein sequence ID" value="QFX96996.1"/>
    <property type="molecule type" value="Genomic_DNA"/>
</dbReference>
<protein>
    <submittedName>
        <fullName evidence="1">Uncharacterized protein</fullName>
    </submittedName>
</protein>
<gene>
    <name evidence="1" type="ORF">GCD22_02857</name>
</gene>
<dbReference type="KEGG" id="atx:GCD22_02857"/>
<dbReference type="Proteomes" id="UP000363590">
    <property type="component" value="Chromosome"/>
</dbReference>